<dbReference type="InterPro" id="IPR041127">
    <property type="entry name" value="PET_hydrolase/cutinase-like"/>
</dbReference>
<keyword evidence="2" id="KW-0442">Lipid degradation</keyword>
<reference evidence="5" key="1">
    <citation type="journal article" date="2015" name="Nature">
        <title>Complex archaea that bridge the gap between prokaryotes and eukaryotes.</title>
        <authorList>
            <person name="Spang A."/>
            <person name="Saw J.H."/>
            <person name="Jorgensen S.L."/>
            <person name="Zaremba-Niedzwiedzka K."/>
            <person name="Martijn J."/>
            <person name="Lind A.E."/>
            <person name="van Eijk R."/>
            <person name="Schleper C."/>
            <person name="Guy L."/>
            <person name="Ettema T.J."/>
        </authorList>
    </citation>
    <scope>NUCLEOTIDE SEQUENCE</scope>
</reference>
<dbReference type="EMBL" id="LAZR01000008">
    <property type="protein sequence ID" value="KKO09036.1"/>
    <property type="molecule type" value="Genomic_DNA"/>
</dbReference>
<protein>
    <recommendedName>
        <fullName evidence="4">PET hydrolase/cutinase-like domain-containing protein</fullName>
    </recommendedName>
</protein>
<sequence length="280" mass="30520">MSKSRCERIAQHVFLLVLSVLLLSACTATPGPRLDNQSLHQSYFDIGSRAGVDITRGGPHCRIFHPINMDYGRHPIIIWGNGTGTSPASYRDLLEHWASHGFVVVAAMSPNPGTGREMSRCLDFALNLNSEPGPFQGRLDPAHIGVAGHSQGGAGAIMLGRDLRITTVVALQPYIQGVRFNPTAVRGQSGPMLLLSGADDVTAPPDTHQQPVYYNTDVPVTWLTLRGATHLAPMFTGGSYRGAMTAWFRMHLRGDEEAARMFEGEDCVICGDERWTIRAK</sequence>
<dbReference type="InterPro" id="IPR029058">
    <property type="entry name" value="AB_hydrolase_fold"/>
</dbReference>
<dbReference type="SUPFAM" id="SSF53474">
    <property type="entry name" value="alpha/beta-Hydrolases"/>
    <property type="match status" value="1"/>
</dbReference>
<dbReference type="Pfam" id="PF12740">
    <property type="entry name" value="PETase"/>
    <property type="match status" value="1"/>
</dbReference>
<evidence type="ECO:0000259" key="4">
    <source>
        <dbReference type="Pfam" id="PF12740"/>
    </source>
</evidence>
<gene>
    <name evidence="5" type="ORF">LCGC14_0041550</name>
</gene>
<dbReference type="PANTHER" id="PTHR10272:SF0">
    <property type="entry name" value="PLATELET-ACTIVATING FACTOR ACETYLHYDROLASE"/>
    <property type="match status" value="1"/>
</dbReference>
<proteinExistence type="predicted"/>
<evidence type="ECO:0000256" key="3">
    <source>
        <dbReference type="ARBA" id="ARBA00023098"/>
    </source>
</evidence>
<comment type="caution">
    <text evidence="5">The sequence shown here is derived from an EMBL/GenBank/DDBJ whole genome shotgun (WGS) entry which is preliminary data.</text>
</comment>
<organism evidence="5">
    <name type="scientific">marine sediment metagenome</name>
    <dbReference type="NCBI Taxonomy" id="412755"/>
    <lineage>
        <taxon>unclassified sequences</taxon>
        <taxon>metagenomes</taxon>
        <taxon>ecological metagenomes</taxon>
    </lineage>
</organism>
<keyword evidence="1" id="KW-0378">Hydrolase</keyword>
<dbReference type="Gene3D" id="3.40.50.1820">
    <property type="entry name" value="alpha/beta hydrolase"/>
    <property type="match status" value="1"/>
</dbReference>
<dbReference type="GO" id="GO:0003847">
    <property type="term" value="F:1-alkyl-2-acetylglycerophosphocholine esterase activity"/>
    <property type="evidence" value="ECO:0007669"/>
    <property type="project" value="TreeGrafter"/>
</dbReference>
<feature type="domain" description="PET hydrolase/cutinase-like" evidence="4">
    <location>
        <begin position="43"/>
        <end position="257"/>
    </location>
</feature>
<dbReference type="AlphaFoldDB" id="A0A0F9VVA2"/>
<dbReference type="ESTHER" id="9zzzz-a0a0f9vva2">
    <property type="family name" value="Polyesterase-lipase-cutinase"/>
</dbReference>
<keyword evidence="3" id="KW-0443">Lipid metabolism</keyword>
<evidence type="ECO:0000256" key="1">
    <source>
        <dbReference type="ARBA" id="ARBA00022801"/>
    </source>
</evidence>
<dbReference type="PANTHER" id="PTHR10272">
    <property type="entry name" value="PLATELET-ACTIVATING FACTOR ACETYLHYDROLASE"/>
    <property type="match status" value="1"/>
</dbReference>
<dbReference type="GO" id="GO:0016042">
    <property type="term" value="P:lipid catabolic process"/>
    <property type="evidence" value="ECO:0007669"/>
    <property type="project" value="UniProtKB-KW"/>
</dbReference>
<evidence type="ECO:0000313" key="5">
    <source>
        <dbReference type="EMBL" id="KKO09036.1"/>
    </source>
</evidence>
<accession>A0A0F9VVA2</accession>
<evidence type="ECO:0000256" key="2">
    <source>
        <dbReference type="ARBA" id="ARBA00022963"/>
    </source>
</evidence>
<dbReference type="PROSITE" id="PS51257">
    <property type="entry name" value="PROKAR_LIPOPROTEIN"/>
    <property type="match status" value="1"/>
</dbReference>
<name>A0A0F9VVA2_9ZZZZ</name>